<dbReference type="SUPFAM" id="SSF56349">
    <property type="entry name" value="DNA breaking-rejoining enzymes"/>
    <property type="match status" value="1"/>
</dbReference>
<dbReference type="AlphaFoldDB" id="A0A1M7P8G1"/>
<dbReference type="InterPro" id="IPR050808">
    <property type="entry name" value="Phage_Integrase"/>
</dbReference>
<accession>A0A1M7P8G1</accession>
<evidence type="ECO:0000313" key="8">
    <source>
        <dbReference type="Proteomes" id="UP000184339"/>
    </source>
</evidence>
<reference evidence="8" key="1">
    <citation type="submission" date="2016-11" db="EMBL/GenBank/DDBJ databases">
        <authorList>
            <person name="Varghese N."/>
            <person name="Submissions S."/>
        </authorList>
    </citation>
    <scope>NUCLEOTIDE SEQUENCE [LARGE SCALE GENOMIC DNA]</scope>
    <source>
        <strain evidence="8">Sac-22</strain>
    </source>
</reference>
<keyword evidence="3" id="KW-0238">DNA-binding</keyword>
<dbReference type="GO" id="GO:0003677">
    <property type="term" value="F:DNA binding"/>
    <property type="evidence" value="ECO:0007669"/>
    <property type="project" value="UniProtKB-KW"/>
</dbReference>
<dbReference type="PANTHER" id="PTHR30629:SF2">
    <property type="entry name" value="PROPHAGE INTEGRASE INTS-RELATED"/>
    <property type="match status" value="1"/>
</dbReference>
<dbReference type="Pfam" id="PF00589">
    <property type="entry name" value="Phage_integrase"/>
    <property type="match status" value="1"/>
</dbReference>
<protein>
    <submittedName>
        <fullName evidence="7">Phage integrase family protein</fullName>
    </submittedName>
</protein>
<dbReference type="InterPro" id="IPR002104">
    <property type="entry name" value="Integrase_catalytic"/>
</dbReference>
<comment type="similarity">
    <text evidence="1">Belongs to the 'phage' integrase family.</text>
</comment>
<evidence type="ECO:0000313" key="7">
    <source>
        <dbReference type="EMBL" id="SHN12927.1"/>
    </source>
</evidence>
<evidence type="ECO:0000259" key="5">
    <source>
        <dbReference type="Pfam" id="PF00589"/>
    </source>
</evidence>
<evidence type="ECO:0000256" key="1">
    <source>
        <dbReference type="ARBA" id="ARBA00008857"/>
    </source>
</evidence>
<dbReference type="Gene3D" id="1.10.150.130">
    <property type="match status" value="1"/>
</dbReference>
<dbReference type="InterPro" id="IPR053876">
    <property type="entry name" value="Phage_int_M"/>
</dbReference>
<dbReference type="GO" id="GO:0006310">
    <property type="term" value="P:DNA recombination"/>
    <property type="evidence" value="ECO:0007669"/>
    <property type="project" value="UniProtKB-KW"/>
</dbReference>
<evidence type="ECO:0000256" key="2">
    <source>
        <dbReference type="ARBA" id="ARBA00022908"/>
    </source>
</evidence>
<evidence type="ECO:0000256" key="3">
    <source>
        <dbReference type="ARBA" id="ARBA00023125"/>
    </source>
</evidence>
<dbReference type="GO" id="GO:0015074">
    <property type="term" value="P:DNA integration"/>
    <property type="evidence" value="ECO:0007669"/>
    <property type="project" value="UniProtKB-KW"/>
</dbReference>
<dbReference type="PANTHER" id="PTHR30629">
    <property type="entry name" value="PROPHAGE INTEGRASE"/>
    <property type="match status" value="1"/>
</dbReference>
<keyword evidence="2" id="KW-0229">DNA integration</keyword>
<keyword evidence="4" id="KW-0233">DNA recombination</keyword>
<dbReference type="InterPro" id="IPR010998">
    <property type="entry name" value="Integrase_recombinase_N"/>
</dbReference>
<dbReference type="EMBL" id="FRCX01000004">
    <property type="protein sequence ID" value="SHN12927.1"/>
    <property type="molecule type" value="Genomic_DNA"/>
</dbReference>
<dbReference type="Pfam" id="PF22022">
    <property type="entry name" value="Phage_int_M"/>
    <property type="match status" value="1"/>
</dbReference>
<evidence type="ECO:0000259" key="6">
    <source>
        <dbReference type="Pfam" id="PF22022"/>
    </source>
</evidence>
<dbReference type="InterPro" id="IPR013762">
    <property type="entry name" value="Integrase-like_cat_sf"/>
</dbReference>
<evidence type="ECO:0000256" key="4">
    <source>
        <dbReference type="ARBA" id="ARBA00023172"/>
    </source>
</evidence>
<keyword evidence="8" id="KW-1185">Reference proteome</keyword>
<proteinExistence type="inferred from homology"/>
<sequence>MGRYGVGGMTLAEARTALAEARKTLNSGESPARTKTERIQQRKAEESFAVWAERWLEKYKMAESTRGMRRWTYEHDLKKPFGALLLSEITEQRLRELCDRVVERKAPAVAVHAREIVLQVFRYADSRGVRHPNPALGVRPVSIATFAPRDRTLSPNEIRWFYKYLERIQSAPTIKLACKMLLLRLVRKSELTDATWDEIDFERALWTIPGARMKRRNPHKVYLPHQAMEILVAFKTCAGGSRFILPNRYDIDRPMNGVSLNGVLTKVVETAICACTPTTATAVRTRLRRR</sequence>
<dbReference type="Proteomes" id="UP000184339">
    <property type="component" value="Unassembled WGS sequence"/>
</dbReference>
<dbReference type="Gene3D" id="1.10.443.10">
    <property type="entry name" value="Intergrase catalytic core"/>
    <property type="match status" value="1"/>
</dbReference>
<dbReference type="InterPro" id="IPR011010">
    <property type="entry name" value="DNA_brk_join_enz"/>
</dbReference>
<feature type="domain" description="Tyr recombinase" evidence="5">
    <location>
        <begin position="152"/>
        <end position="270"/>
    </location>
</feature>
<dbReference type="STRING" id="551987.SAMN05192549_104501"/>
<organism evidence="7 8">
    <name type="scientific">Duganella sacchari</name>
    <dbReference type="NCBI Taxonomy" id="551987"/>
    <lineage>
        <taxon>Bacteria</taxon>
        <taxon>Pseudomonadati</taxon>
        <taxon>Pseudomonadota</taxon>
        <taxon>Betaproteobacteria</taxon>
        <taxon>Burkholderiales</taxon>
        <taxon>Oxalobacteraceae</taxon>
        <taxon>Telluria group</taxon>
        <taxon>Duganella</taxon>
    </lineage>
</organism>
<feature type="domain" description="Phage integrase central" evidence="6">
    <location>
        <begin position="48"/>
        <end position="136"/>
    </location>
</feature>
<gene>
    <name evidence="7" type="ORF">SAMN05192549_104501</name>
</gene>
<name>A0A1M7P8G1_9BURK</name>